<evidence type="ECO:0000313" key="4">
    <source>
        <dbReference type="Proteomes" id="UP000199149"/>
    </source>
</evidence>
<protein>
    <submittedName>
        <fullName evidence="3">Putative beta-lactamase-inhibitor-like, PepSY-like</fullName>
    </submittedName>
</protein>
<name>A0A1I4UXY0_9FLAO</name>
<keyword evidence="1" id="KW-0732">Signal</keyword>
<dbReference type="Proteomes" id="UP000199149">
    <property type="component" value="Unassembled WGS sequence"/>
</dbReference>
<dbReference type="SUPFAM" id="SSF160574">
    <property type="entry name" value="BT0923-like"/>
    <property type="match status" value="1"/>
</dbReference>
<feature type="signal peptide" evidence="1">
    <location>
        <begin position="1"/>
        <end position="18"/>
    </location>
</feature>
<dbReference type="InterPro" id="IPR021533">
    <property type="entry name" value="PepSY-like"/>
</dbReference>
<dbReference type="Gene3D" id="3.40.1420.30">
    <property type="match status" value="1"/>
</dbReference>
<accession>A0A1I4UXY0</accession>
<evidence type="ECO:0000313" key="3">
    <source>
        <dbReference type="EMBL" id="SFM93791.1"/>
    </source>
</evidence>
<dbReference type="STRING" id="684065.SAMN05421738_104177"/>
<feature type="chain" id="PRO_5011699342" evidence="1">
    <location>
        <begin position="19"/>
        <end position="142"/>
    </location>
</feature>
<evidence type="ECO:0000259" key="2">
    <source>
        <dbReference type="Pfam" id="PF11396"/>
    </source>
</evidence>
<dbReference type="EMBL" id="FOUZ01000004">
    <property type="protein sequence ID" value="SFM93791.1"/>
    <property type="molecule type" value="Genomic_DNA"/>
</dbReference>
<dbReference type="RefSeq" id="WP_092907221.1">
    <property type="nucleotide sequence ID" value="NZ_FOUZ01000004.1"/>
</dbReference>
<keyword evidence="4" id="KW-1185">Reference proteome</keyword>
<dbReference type="OrthoDB" id="710080at2"/>
<sequence>MKKILSVIMLGVAMFTFAQDKVINYNQLPQNSQQFVNKYFGAKQVGSVLLDDDFFSKEYKVYLANGTKVEFDGDGSWKEVDGNRNTIPTGFVPAKITNYVKRSFPNTKIIKVEKDNNSIEAKLNNGLEVKFDRNGNFVKIDD</sequence>
<dbReference type="AlphaFoldDB" id="A0A1I4UXY0"/>
<feature type="domain" description="Putative beta-lactamase-inhibitor-like PepSY-like" evidence="2">
    <location>
        <begin position="57"/>
        <end position="138"/>
    </location>
</feature>
<proteinExistence type="predicted"/>
<evidence type="ECO:0000256" key="1">
    <source>
        <dbReference type="SAM" id="SignalP"/>
    </source>
</evidence>
<gene>
    <name evidence="3" type="ORF">SAMN05421738_104177</name>
</gene>
<organism evidence="3 4">
    <name type="scientific">Algoriella xinjiangensis</name>
    <dbReference type="NCBI Taxonomy" id="684065"/>
    <lineage>
        <taxon>Bacteria</taxon>
        <taxon>Pseudomonadati</taxon>
        <taxon>Bacteroidota</taxon>
        <taxon>Flavobacteriia</taxon>
        <taxon>Flavobacteriales</taxon>
        <taxon>Weeksellaceae</taxon>
        <taxon>Algoriella</taxon>
    </lineage>
</organism>
<dbReference type="Pfam" id="PF11396">
    <property type="entry name" value="PepSY_like"/>
    <property type="match status" value="1"/>
</dbReference>
<reference evidence="4" key="1">
    <citation type="submission" date="2016-10" db="EMBL/GenBank/DDBJ databases">
        <authorList>
            <person name="Varghese N."/>
            <person name="Submissions S."/>
        </authorList>
    </citation>
    <scope>NUCLEOTIDE SEQUENCE [LARGE SCALE GENOMIC DNA]</scope>
    <source>
        <strain evidence="4">XJ109</strain>
    </source>
</reference>